<dbReference type="Proteomes" id="UP000441208">
    <property type="component" value="Unassembled WGS sequence"/>
</dbReference>
<evidence type="ECO:0000256" key="1">
    <source>
        <dbReference type="SAM" id="MobiDB-lite"/>
    </source>
</evidence>
<evidence type="ECO:0000313" key="3">
    <source>
        <dbReference type="EMBL" id="KAE8999728.1"/>
    </source>
</evidence>
<dbReference type="EMBL" id="QXGB01001477">
    <property type="protein sequence ID" value="KAE9190164.1"/>
    <property type="molecule type" value="Genomic_DNA"/>
</dbReference>
<dbReference type="Proteomes" id="UP000433483">
    <property type="component" value="Unassembled WGS sequence"/>
</dbReference>
<dbReference type="OrthoDB" id="10406755at2759"/>
<evidence type="ECO:0000313" key="7">
    <source>
        <dbReference type="EMBL" id="KAE9202302.1"/>
    </source>
</evidence>
<evidence type="ECO:0000313" key="13">
    <source>
        <dbReference type="Proteomes" id="UP000440367"/>
    </source>
</evidence>
<gene>
    <name evidence="9" type="ORF">PF001_g18962</name>
    <name evidence="7" type="ORF">PF002_g21287</name>
    <name evidence="8" type="ORF">PF004_g14571</name>
    <name evidence="6" type="ORF">PF005_g19364</name>
    <name evidence="4" type="ORF">PF007_g19619</name>
    <name evidence="2" type="ORF">PF009_g20989</name>
    <name evidence="5" type="ORF">PF010_g15203</name>
    <name evidence="3" type="ORF">PF011_g14506</name>
</gene>
<dbReference type="EMBL" id="QXGE01001496">
    <property type="protein sequence ID" value="KAE9291882.1"/>
    <property type="molecule type" value="Genomic_DNA"/>
</dbReference>
<name>A0A6A3XMZ6_9STRA</name>
<dbReference type="EMBL" id="QXGD01001620">
    <property type="protein sequence ID" value="KAE9202302.1"/>
    <property type="molecule type" value="Genomic_DNA"/>
</dbReference>
<dbReference type="Proteomes" id="UP000460718">
    <property type="component" value="Unassembled WGS sequence"/>
</dbReference>
<evidence type="ECO:0000313" key="12">
    <source>
        <dbReference type="Proteomes" id="UP000437068"/>
    </source>
</evidence>
<dbReference type="Proteomes" id="UP000429523">
    <property type="component" value="Unassembled WGS sequence"/>
</dbReference>
<evidence type="ECO:0000313" key="15">
    <source>
        <dbReference type="Proteomes" id="UP000460718"/>
    </source>
</evidence>
<dbReference type="EMBL" id="QXGC01000936">
    <property type="protein sequence ID" value="KAE9216039.1"/>
    <property type="molecule type" value="Genomic_DNA"/>
</dbReference>
<evidence type="ECO:0000313" key="16">
    <source>
        <dbReference type="Proteomes" id="UP000476176"/>
    </source>
</evidence>
<evidence type="ECO:0000313" key="10">
    <source>
        <dbReference type="Proteomes" id="UP000429523"/>
    </source>
</evidence>
<feature type="compositionally biased region" description="Basic and acidic residues" evidence="1">
    <location>
        <begin position="60"/>
        <end position="72"/>
    </location>
</feature>
<dbReference type="Proteomes" id="UP000437068">
    <property type="component" value="Unassembled WGS sequence"/>
</dbReference>
<evidence type="ECO:0000313" key="4">
    <source>
        <dbReference type="EMBL" id="KAE9089385.1"/>
    </source>
</evidence>
<feature type="region of interest" description="Disordered" evidence="1">
    <location>
        <begin position="38"/>
        <end position="92"/>
    </location>
</feature>
<comment type="caution">
    <text evidence="7">The sequence shown here is derived from an EMBL/GenBank/DDBJ whole genome shotgun (WGS) entry which is preliminary data.</text>
</comment>
<evidence type="ECO:0000313" key="17">
    <source>
        <dbReference type="Proteomes" id="UP000488956"/>
    </source>
</evidence>
<evidence type="ECO:0000313" key="5">
    <source>
        <dbReference type="EMBL" id="KAE9099424.1"/>
    </source>
</evidence>
<feature type="region of interest" description="Disordered" evidence="1">
    <location>
        <begin position="1"/>
        <end position="26"/>
    </location>
</feature>
<dbReference type="EMBL" id="QXFW01000939">
    <property type="protein sequence ID" value="KAE8999728.1"/>
    <property type="molecule type" value="Genomic_DNA"/>
</dbReference>
<dbReference type="EMBL" id="QXFX01000978">
    <property type="protein sequence ID" value="KAE9099424.1"/>
    <property type="molecule type" value="Genomic_DNA"/>
</dbReference>
<dbReference type="EMBL" id="QXFZ01001503">
    <property type="protein sequence ID" value="KAE9089385.1"/>
    <property type="molecule type" value="Genomic_DNA"/>
</dbReference>
<dbReference type="EMBL" id="QXGF01001612">
    <property type="protein sequence ID" value="KAE8928882.1"/>
    <property type="molecule type" value="Genomic_DNA"/>
</dbReference>
<organism evidence="7 13">
    <name type="scientific">Phytophthora fragariae</name>
    <dbReference type="NCBI Taxonomy" id="53985"/>
    <lineage>
        <taxon>Eukaryota</taxon>
        <taxon>Sar</taxon>
        <taxon>Stramenopiles</taxon>
        <taxon>Oomycota</taxon>
        <taxon>Peronosporomycetes</taxon>
        <taxon>Peronosporales</taxon>
        <taxon>Peronosporaceae</taxon>
        <taxon>Phytophthora</taxon>
    </lineage>
</organism>
<accession>A0A6A3XMZ6</accession>
<evidence type="ECO:0000313" key="2">
    <source>
        <dbReference type="EMBL" id="KAE8928882.1"/>
    </source>
</evidence>
<dbReference type="Proteomes" id="UP000488956">
    <property type="component" value="Unassembled WGS sequence"/>
</dbReference>
<evidence type="ECO:0000313" key="11">
    <source>
        <dbReference type="Proteomes" id="UP000433483"/>
    </source>
</evidence>
<dbReference type="AlphaFoldDB" id="A0A6A3XMZ6"/>
<evidence type="ECO:0000313" key="8">
    <source>
        <dbReference type="EMBL" id="KAE9216039.1"/>
    </source>
</evidence>
<sequence length="113" mass="12296">MQRGRLYSSVLSSGDGESNDSSCSDDYASDSFCSEILESDWSSREEPDTYVSDENDKEVEEPFWKHDTDKRQPCGRSTSSAPAARASKRSACFGTGGRQRTAVAIGAGNLLRS</sequence>
<keyword evidence="11" id="KW-1185">Reference proteome</keyword>
<dbReference type="Proteomes" id="UP000476176">
    <property type="component" value="Unassembled WGS sequence"/>
</dbReference>
<dbReference type="Proteomes" id="UP000440367">
    <property type="component" value="Unassembled WGS sequence"/>
</dbReference>
<protein>
    <submittedName>
        <fullName evidence="7">Uncharacterized protein</fullName>
    </submittedName>
</protein>
<feature type="compositionally biased region" description="Low complexity" evidence="1">
    <location>
        <begin position="76"/>
        <end position="91"/>
    </location>
</feature>
<evidence type="ECO:0000313" key="14">
    <source>
        <dbReference type="Proteomes" id="UP000441208"/>
    </source>
</evidence>
<reference evidence="10 11" key="1">
    <citation type="submission" date="2018-08" db="EMBL/GenBank/DDBJ databases">
        <title>Genomic investigation of the strawberry pathogen Phytophthora fragariae indicates pathogenicity is determined by transcriptional variation in three key races.</title>
        <authorList>
            <person name="Adams T.M."/>
            <person name="Armitage A.D."/>
            <person name="Sobczyk M.K."/>
            <person name="Bates H.J."/>
            <person name="Dunwell J.M."/>
            <person name="Nellist C.F."/>
            <person name="Harrison R.J."/>
        </authorList>
    </citation>
    <scope>NUCLEOTIDE SEQUENCE [LARGE SCALE GENOMIC DNA]</scope>
    <source>
        <strain evidence="9 12">A4</strain>
        <strain evidence="7 13">BC-1</strain>
        <strain evidence="8 16">BC-23</strain>
        <strain evidence="6 11">NOV-27</strain>
        <strain evidence="4 14">NOV-71</strain>
        <strain evidence="2 10">NOV-9</strain>
        <strain evidence="5 17">ONT-3</strain>
        <strain evidence="3 15">SCRP245</strain>
    </source>
</reference>
<proteinExistence type="predicted"/>
<evidence type="ECO:0000313" key="6">
    <source>
        <dbReference type="EMBL" id="KAE9190164.1"/>
    </source>
</evidence>
<evidence type="ECO:0000313" key="9">
    <source>
        <dbReference type="EMBL" id="KAE9291882.1"/>
    </source>
</evidence>